<feature type="region of interest" description="Disordered" evidence="1">
    <location>
        <begin position="169"/>
        <end position="192"/>
    </location>
</feature>
<reference evidence="2" key="4">
    <citation type="submission" date="2019-03" db="UniProtKB">
        <authorList>
            <consortium name="EnsemblPlants"/>
        </authorList>
    </citation>
    <scope>IDENTIFICATION</scope>
</reference>
<dbReference type="Proteomes" id="UP000015105">
    <property type="component" value="Chromosome 7D"/>
</dbReference>
<evidence type="ECO:0000313" key="2">
    <source>
        <dbReference type="EnsemblPlants" id="AET7Gv20445400.1"/>
    </source>
</evidence>
<reference evidence="2" key="3">
    <citation type="journal article" date="2017" name="Nature">
        <title>Genome sequence of the progenitor of the wheat D genome Aegilops tauschii.</title>
        <authorList>
            <person name="Luo M.C."/>
            <person name="Gu Y.Q."/>
            <person name="Puiu D."/>
            <person name="Wang H."/>
            <person name="Twardziok S.O."/>
            <person name="Deal K.R."/>
            <person name="Huo N."/>
            <person name="Zhu T."/>
            <person name="Wang L."/>
            <person name="Wang Y."/>
            <person name="McGuire P.E."/>
            <person name="Liu S."/>
            <person name="Long H."/>
            <person name="Ramasamy R.K."/>
            <person name="Rodriguez J.C."/>
            <person name="Van S.L."/>
            <person name="Yuan L."/>
            <person name="Wang Z."/>
            <person name="Xia Z."/>
            <person name="Xiao L."/>
            <person name="Anderson O.D."/>
            <person name="Ouyang S."/>
            <person name="Liang Y."/>
            <person name="Zimin A.V."/>
            <person name="Pertea G."/>
            <person name="Qi P."/>
            <person name="Bennetzen J.L."/>
            <person name="Dai X."/>
            <person name="Dawson M.W."/>
            <person name="Muller H.G."/>
            <person name="Kugler K."/>
            <person name="Rivarola-Duarte L."/>
            <person name="Spannagl M."/>
            <person name="Mayer K.F.X."/>
            <person name="Lu F.H."/>
            <person name="Bevan M.W."/>
            <person name="Leroy P."/>
            <person name="Li P."/>
            <person name="You F.M."/>
            <person name="Sun Q."/>
            <person name="Liu Z."/>
            <person name="Lyons E."/>
            <person name="Wicker T."/>
            <person name="Salzberg S.L."/>
            <person name="Devos K.M."/>
            <person name="Dvorak J."/>
        </authorList>
    </citation>
    <scope>NUCLEOTIDE SEQUENCE [LARGE SCALE GENOMIC DNA]</scope>
    <source>
        <strain evidence="2">cv. AL8/78</strain>
    </source>
</reference>
<dbReference type="Gramene" id="AET7Gv20445400.1">
    <property type="protein sequence ID" value="AET7Gv20445400.1"/>
    <property type="gene ID" value="AET7Gv20445400"/>
</dbReference>
<proteinExistence type="predicted"/>
<keyword evidence="3" id="KW-1185">Reference proteome</keyword>
<feature type="region of interest" description="Disordered" evidence="1">
    <location>
        <begin position="37"/>
        <end position="95"/>
    </location>
</feature>
<feature type="compositionally biased region" description="Basic and acidic residues" evidence="1">
    <location>
        <begin position="174"/>
        <end position="186"/>
    </location>
</feature>
<name>A0A453R3C8_AEGTS</name>
<dbReference type="EnsemblPlants" id="AET7Gv20445400.1">
    <property type="protein sequence ID" value="AET7Gv20445400.1"/>
    <property type="gene ID" value="AET7Gv20445400"/>
</dbReference>
<sequence>MRLCSAEEGTSPFSKEPHQSHHHLLCASSALCPEKFGRTAGHPGEGVRRRHAVQARPGPDPRVHLAGASAARGGGAGPWPAGLDRRRAVQGRPDDRPELMVLREHPGEVLAVGHGRRRGRERAPAQPRGAPAHRRGHARHEGAGRDVPAQHDRRGRHQRLVHVRLRRPRPRRPHPVDHVQAREPHHARPAVSPGRLHGAVLARASLLRLQGQARRRYRKACAACPALRRHELGAETCSPGRNST</sequence>
<dbReference type="AlphaFoldDB" id="A0A453R3C8"/>
<feature type="compositionally biased region" description="Basic and acidic residues" evidence="1">
    <location>
        <begin position="83"/>
        <end position="95"/>
    </location>
</feature>
<feature type="region of interest" description="Disordered" evidence="1">
    <location>
        <begin position="1"/>
        <end position="21"/>
    </location>
</feature>
<protein>
    <submittedName>
        <fullName evidence="2">Uncharacterized protein</fullName>
    </submittedName>
</protein>
<accession>A0A453R3C8</accession>
<organism evidence="2 3">
    <name type="scientific">Aegilops tauschii subsp. strangulata</name>
    <name type="common">Goatgrass</name>
    <dbReference type="NCBI Taxonomy" id="200361"/>
    <lineage>
        <taxon>Eukaryota</taxon>
        <taxon>Viridiplantae</taxon>
        <taxon>Streptophyta</taxon>
        <taxon>Embryophyta</taxon>
        <taxon>Tracheophyta</taxon>
        <taxon>Spermatophyta</taxon>
        <taxon>Magnoliopsida</taxon>
        <taxon>Liliopsida</taxon>
        <taxon>Poales</taxon>
        <taxon>Poaceae</taxon>
        <taxon>BOP clade</taxon>
        <taxon>Pooideae</taxon>
        <taxon>Triticodae</taxon>
        <taxon>Triticeae</taxon>
        <taxon>Triticinae</taxon>
        <taxon>Aegilops</taxon>
    </lineage>
</organism>
<feature type="compositionally biased region" description="Basic and acidic residues" evidence="1">
    <location>
        <begin position="139"/>
        <end position="152"/>
    </location>
</feature>
<feature type="region of interest" description="Disordered" evidence="1">
    <location>
        <begin position="113"/>
        <end position="156"/>
    </location>
</feature>
<evidence type="ECO:0000313" key="3">
    <source>
        <dbReference type="Proteomes" id="UP000015105"/>
    </source>
</evidence>
<evidence type="ECO:0000256" key="1">
    <source>
        <dbReference type="SAM" id="MobiDB-lite"/>
    </source>
</evidence>
<reference evidence="3" key="2">
    <citation type="journal article" date="2017" name="Nat. Plants">
        <title>The Aegilops tauschii genome reveals multiple impacts of transposons.</title>
        <authorList>
            <person name="Zhao G."/>
            <person name="Zou C."/>
            <person name="Li K."/>
            <person name="Wang K."/>
            <person name="Li T."/>
            <person name="Gao L."/>
            <person name="Zhang X."/>
            <person name="Wang H."/>
            <person name="Yang Z."/>
            <person name="Liu X."/>
            <person name="Jiang W."/>
            <person name="Mao L."/>
            <person name="Kong X."/>
            <person name="Jiao Y."/>
            <person name="Jia J."/>
        </authorList>
    </citation>
    <scope>NUCLEOTIDE SEQUENCE [LARGE SCALE GENOMIC DNA]</scope>
    <source>
        <strain evidence="3">cv. AL8/78</strain>
    </source>
</reference>
<reference evidence="2" key="5">
    <citation type="journal article" date="2021" name="G3 (Bethesda)">
        <title>Aegilops tauschii genome assembly Aet v5.0 features greater sequence contiguity and improved annotation.</title>
        <authorList>
            <person name="Wang L."/>
            <person name="Zhu T."/>
            <person name="Rodriguez J.C."/>
            <person name="Deal K.R."/>
            <person name="Dubcovsky J."/>
            <person name="McGuire P.E."/>
            <person name="Lux T."/>
            <person name="Spannagl M."/>
            <person name="Mayer K.F.X."/>
            <person name="Baldrich P."/>
            <person name="Meyers B.C."/>
            <person name="Huo N."/>
            <person name="Gu Y.Q."/>
            <person name="Zhou H."/>
            <person name="Devos K.M."/>
            <person name="Bennetzen J.L."/>
            <person name="Unver T."/>
            <person name="Budak H."/>
            <person name="Gulick P.J."/>
            <person name="Galiba G."/>
            <person name="Kalapos B."/>
            <person name="Nelson D.R."/>
            <person name="Li P."/>
            <person name="You F.M."/>
            <person name="Luo M.C."/>
            <person name="Dvorak J."/>
        </authorList>
    </citation>
    <scope>NUCLEOTIDE SEQUENCE [LARGE SCALE GENOMIC DNA]</scope>
    <source>
        <strain evidence="2">cv. AL8/78</strain>
    </source>
</reference>
<reference evidence="3" key="1">
    <citation type="journal article" date="2014" name="Science">
        <title>Ancient hybridizations among the ancestral genomes of bread wheat.</title>
        <authorList>
            <consortium name="International Wheat Genome Sequencing Consortium,"/>
            <person name="Marcussen T."/>
            <person name="Sandve S.R."/>
            <person name="Heier L."/>
            <person name="Spannagl M."/>
            <person name="Pfeifer M."/>
            <person name="Jakobsen K.S."/>
            <person name="Wulff B.B."/>
            <person name="Steuernagel B."/>
            <person name="Mayer K.F."/>
            <person name="Olsen O.A."/>
        </authorList>
    </citation>
    <scope>NUCLEOTIDE SEQUENCE [LARGE SCALE GENOMIC DNA]</scope>
    <source>
        <strain evidence="3">cv. AL8/78</strain>
    </source>
</reference>